<reference evidence="5 6" key="1">
    <citation type="submission" date="2017-09" db="EMBL/GenBank/DDBJ databases">
        <authorList>
            <person name="Zhang H."/>
            <person name="Hu S."/>
            <person name="Xu J."/>
            <person name="He Z."/>
        </authorList>
    </citation>
    <scope>NUCLEOTIDE SEQUENCE [LARGE SCALE GENOMIC DNA]</scope>
    <source>
        <strain evidence="5 6">TXX3120</strain>
    </source>
</reference>
<keyword evidence="6" id="KW-1185">Reference proteome</keyword>
<gene>
    <name evidence="5" type="ORF">CNQ36_17420</name>
</gene>
<keyword evidence="2" id="KW-0804">Transcription</keyword>
<feature type="region of interest" description="Disordered" evidence="3">
    <location>
        <begin position="87"/>
        <end position="143"/>
    </location>
</feature>
<evidence type="ECO:0000256" key="1">
    <source>
        <dbReference type="ARBA" id="ARBA00023015"/>
    </source>
</evidence>
<evidence type="ECO:0000256" key="2">
    <source>
        <dbReference type="ARBA" id="ARBA00023163"/>
    </source>
</evidence>
<feature type="compositionally biased region" description="Polar residues" evidence="3">
    <location>
        <begin position="210"/>
        <end position="221"/>
    </location>
</feature>
<evidence type="ECO:0008006" key="7">
    <source>
        <dbReference type="Google" id="ProtNLM"/>
    </source>
</evidence>
<name>A0A494UUJ4_9ACTN</name>
<dbReference type="GeneID" id="93884607"/>
<evidence type="ECO:0000313" key="5">
    <source>
        <dbReference type="EMBL" id="AYL37037.1"/>
    </source>
</evidence>
<evidence type="ECO:0000313" key="6">
    <source>
        <dbReference type="Proteomes" id="UP000282170"/>
    </source>
</evidence>
<dbReference type="AlphaFoldDB" id="A0A494UUJ4"/>
<accession>A0A494UUJ4</accession>
<protein>
    <recommendedName>
        <fullName evidence="7">Zinc-finger domain-containing protein</fullName>
    </recommendedName>
</protein>
<keyword evidence="4" id="KW-1133">Transmembrane helix</keyword>
<keyword evidence="1" id="KW-0805">Transcription regulation</keyword>
<feature type="region of interest" description="Disordered" evidence="3">
    <location>
        <begin position="200"/>
        <end position="225"/>
    </location>
</feature>
<feature type="region of interest" description="Disordered" evidence="3">
    <location>
        <begin position="168"/>
        <end position="187"/>
    </location>
</feature>
<proteinExistence type="predicted"/>
<dbReference type="KEGG" id="sfug:CNQ36_17420"/>
<feature type="transmembrane region" description="Helical" evidence="4">
    <location>
        <begin position="146"/>
        <end position="168"/>
    </location>
</feature>
<dbReference type="RefSeq" id="WP_121546696.1">
    <property type="nucleotide sequence ID" value="NZ_CP023407.1"/>
</dbReference>
<dbReference type="EMBL" id="CP023407">
    <property type="protein sequence ID" value="AYL37037.1"/>
    <property type="molecule type" value="Genomic_DNA"/>
</dbReference>
<organism evidence="5 6">
    <name type="scientific">Streptomyces fungicidicus</name>
    <dbReference type="NCBI Taxonomy" id="68203"/>
    <lineage>
        <taxon>Bacteria</taxon>
        <taxon>Bacillati</taxon>
        <taxon>Actinomycetota</taxon>
        <taxon>Actinomycetes</taxon>
        <taxon>Kitasatosporales</taxon>
        <taxon>Streptomycetaceae</taxon>
        <taxon>Streptomyces</taxon>
    </lineage>
</organism>
<dbReference type="Gene3D" id="1.10.10.1320">
    <property type="entry name" value="Anti-sigma factor, zinc-finger domain"/>
    <property type="match status" value="1"/>
</dbReference>
<sequence>MTSTTDRAEHPDVAEISDLTEGLLPSARSAEVRRHLDECALCADVHASLEEIRDLLGTAPGPPRMPAEVAGRIDAALAAEALLHATAPEPETTGDTAGSSSASPGDEQAHVSRETSPLQDRPAGRPRSSTTGPGRKGRLRGGRRRVAVLGTVFTVAALGLGSVVLSSMNEGGPDEGPRTTASDTFSEGKLEKQVTDLLAQSQGERKGASTGRTFGSQSESHAVSPRVLKEPAVPKCVSDGIGRDDAALATEKGTYQGKEAMLVVLPDASDSSRVTAYIVEATCVDNVSAATTAKVLLEHSYARS</sequence>
<evidence type="ECO:0000256" key="3">
    <source>
        <dbReference type="SAM" id="MobiDB-lite"/>
    </source>
</evidence>
<evidence type="ECO:0000256" key="4">
    <source>
        <dbReference type="SAM" id="Phobius"/>
    </source>
</evidence>
<feature type="compositionally biased region" description="Low complexity" evidence="3">
    <location>
        <begin position="87"/>
        <end position="106"/>
    </location>
</feature>
<dbReference type="Proteomes" id="UP000282170">
    <property type="component" value="Chromosome"/>
</dbReference>
<keyword evidence="4" id="KW-0812">Transmembrane</keyword>
<dbReference type="InterPro" id="IPR041916">
    <property type="entry name" value="Anti_sigma_zinc_sf"/>
</dbReference>
<keyword evidence="4" id="KW-0472">Membrane</keyword>